<proteinExistence type="predicted"/>
<organism evidence="1">
    <name type="scientific">Leptospira mayottensis 200901116</name>
    <dbReference type="NCBI Taxonomy" id="1192864"/>
    <lineage>
        <taxon>Bacteria</taxon>
        <taxon>Pseudomonadati</taxon>
        <taxon>Spirochaetota</taxon>
        <taxon>Spirochaetia</taxon>
        <taxon>Leptospirales</taxon>
        <taxon>Leptospiraceae</taxon>
        <taxon>Leptospira</taxon>
    </lineage>
</organism>
<protein>
    <submittedName>
        <fullName evidence="1">Uncharacterized protein</fullName>
    </submittedName>
</protein>
<evidence type="ECO:0000313" key="1">
    <source>
        <dbReference type="EMBL" id="AVH81613.1"/>
    </source>
</evidence>
<keyword evidence="1" id="KW-0614">Plasmid</keyword>
<accession>A0A343US40</accession>
<geneLocation type="plasmid" evidence="1">
    <name>p2_L200901116</name>
</geneLocation>
<dbReference type="EMBL" id="MF974398">
    <property type="protein sequence ID" value="AVH81613.1"/>
    <property type="molecule type" value="Genomic_DNA"/>
</dbReference>
<name>A0A343US40_9LEPT</name>
<dbReference type="AlphaFoldDB" id="A0A343US40"/>
<sequence>MEITTIVNPMIRSNWNMIEQDRDFRKSYIDLMKKLNSIVVRSKQFEEVFILEDKSIVYLTMEFSCNGKENIVYIVNLERPITL</sequence>
<reference evidence="1" key="1">
    <citation type="journal article" date="2018" name="Sci. Rep.">
        <title>Characterization of LE3 and LE4, the only lytic phages known to infect the spirochete Leptospira.</title>
        <authorList>
            <person name="Schiettekatte O."/>
            <person name="Vincent A.T."/>
            <person name="Malosse C."/>
            <person name="Lechat P."/>
            <person name="Chamot-Rooke J."/>
            <person name="Veyrier F.J."/>
            <person name="Picardeau M."/>
            <person name="Bourhy P."/>
        </authorList>
    </citation>
    <scope>NUCLEOTIDE SEQUENCE</scope>
    <source>
        <plasmid evidence="1">p2_L200901116</plasmid>
    </source>
</reference>